<dbReference type="RefSeq" id="WP_317833838.1">
    <property type="nucleotide sequence ID" value="NZ_CP136920.1"/>
</dbReference>
<keyword evidence="2" id="KW-0472">Membrane</keyword>
<name>A0AAQ3LBL7_9BACT</name>
<dbReference type="PANTHER" id="PTHR30093">
    <property type="entry name" value="GENERAL SECRETION PATHWAY PROTEIN G"/>
    <property type="match status" value="1"/>
</dbReference>
<organism evidence="3 4">
    <name type="scientific">Rubellicoccus peritrichatus</name>
    <dbReference type="NCBI Taxonomy" id="3080537"/>
    <lineage>
        <taxon>Bacteria</taxon>
        <taxon>Pseudomonadati</taxon>
        <taxon>Verrucomicrobiota</taxon>
        <taxon>Opitutia</taxon>
        <taxon>Puniceicoccales</taxon>
        <taxon>Cerasicoccaceae</taxon>
        <taxon>Rubellicoccus</taxon>
    </lineage>
</organism>
<dbReference type="NCBIfam" id="TIGR02532">
    <property type="entry name" value="IV_pilin_GFxxxE"/>
    <property type="match status" value="1"/>
</dbReference>
<evidence type="ECO:0000256" key="2">
    <source>
        <dbReference type="SAM" id="Phobius"/>
    </source>
</evidence>
<gene>
    <name evidence="3" type="ORF">RZN69_22310</name>
</gene>
<keyword evidence="4" id="KW-1185">Reference proteome</keyword>
<dbReference type="SUPFAM" id="SSF54523">
    <property type="entry name" value="Pili subunits"/>
    <property type="match status" value="1"/>
</dbReference>
<keyword evidence="2" id="KW-0812">Transmembrane</keyword>
<feature type="transmembrane region" description="Helical" evidence="2">
    <location>
        <begin position="12"/>
        <end position="33"/>
    </location>
</feature>
<dbReference type="InterPro" id="IPR045584">
    <property type="entry name" value="Pilin-like"/>
</dbReference>
<sequence length="221" mass="25070">MPLGKKTHAFTLVELLVSIAIIGILAAILIAVVGKTKDKTYVVEAASDTKAISLAWKMYFNEYQKWPLTNGKVFGTNDPDAEDFGKDPEASDGENMWQYPTDILRGIENLGPDQRNWNPRLTEYLQLPPDRLASHPYTDRDGNEFMTSDGTFVDPWGNQYKFKLDVNNDYQLGRFNYADYGSATSPKEGQVVIGDNVIVWSRGPDHWDHDPEYAEDDIKTW</sequence>
<dbReference type="PRINTS" id="PR00813">
    <property type="entry name" value="BCTERIALGSPG"/>
</dbReference>
<dbReference type="Proteomes" id="UP001304300">
    <property type="component" value="Chromosome"/>
</dbReference>
<evidence type="ECO:0000313" key="4">
    <source>
        <dbReference type="Proteomes" id="UP001304300"/>
    </source>
</evidence>
<dbReference type="GO" id="GO:0015627">
    <property type="term" value="C:type II protein secretion system complex"/>
    <property type="evidence" value="ECO:0007669"/>
    <property type="project" value="InterPro"/>
</dbReference>
<evidence type="ECO:0000256" key="1">
    <source>
        <dbReference type="ARBA" id="ARBA00022481"/>
    </source>
</evidence>
<dbReference type="Gene3D" id="3.30.700.10">
    <property type="entry name" value="Glycoprotein, Type 4 Pilin"/>
    <property type="match status" value="1"/>
</dbReference>
<protein>
    <submittedName>
        <fullName evidence="3">Prepilin-type N-terminal cleavage/methylation domain-containing protein</fullName>
    </submittedName>
</protein>
<accession>A0AAQ3LBL7</accession>
<dbReference type="InterPro" id="IPR000983">
    <property type="entry name" value="Bac_GSPG_pilin"/>
</dbReference>
<reference evidence="3 4" key="1">
    <citation type="submission" date="2023-10" db="EMBL/GenBank/DDBJ databases">
        <title>Rubellicoccus peritrichatus gen. nov., sp. nov., isolated from an algae of coral reef tank.</title>
        <authorList>
            <person name="Luo J."/>
        </authorList>
    </citation>
    <scope>NUCLEOTIDE SEQUENCE [LARGE SCALE GENOMIC DNA]</scope>
    <source>
        <strain evidence="3 4">CR14</strain>
    </source>
</reference>
<dbReference type="InterPro" id="IPR012902">
    <property type="entry name" value="N_methyl_site"/>
</dbReference>
<dbReference type="GO" id="GO:0015628">
    <property type="term" value="P:protein secretion by the type II secretion system"/>
    <property type="evidence" value="ECO:0007669"/>
    <property type="project" value="InterPro"/>
</dbReference>
<dbReference type="AlphaFoldDB" id="A0AAQ3LBL7"/>
<keyword evidence="1" id="KW-0488">Methylation</keyword>
<proteinExistence type="predicted"/>
<dbReference type="Pfam" id="PF07963">
    <property type="entry name" value="N_methyl"/>
    <property type="match status" value="1"/>
</dbReference>
<dbReference type="EMBL" id="CP136920">
    <property type="protein sequence ID" value="WOO41362.1"/>
    <property type="molecule type" value="Genomic_DNA"/>
</dbReference>
<keyword evidence="2" id="KW-1133">Transmembrane helix</keyword>
<evidence type="ECO:0000313" key="3">
    <source>
        <dbReference type="EMBL" id="WOO41362.1"/>
    </source>
</evidence>